<organism evidence="11 12">
    <name type="scientific">Trypanosoma equiperdum</name>
    <dbReference type="NCBI Taxonomy" id="5694"/>
    <lineage>
        <taxon>Eukaryota</taxon>
        <taxon>Discoba</taxon>
        <taxon>Euglenozoa</taxon>
        <taxon>Kinetoplastea</taxon>
        <taxon>Metakinetoplastina</taxon>
        <taxon>Trypanosomatida</taxon>
        <taxon>Trypanosomatidae</taxon>
        <taxon>Trypanosoma</taxon>
    </lineage>
</organism>
<keyword evidence="9" id="KW-0539">Nucleus</keyword>
<dbReference type="InterPro" id="IPR000967">
    <property type="entry name" value="Znf_NFX1"/>
</dbReference>
<dbReference type="Pfam" id="PF01422">
    <property type="entry name" value="zf-NF-X1"/>
    <property type="match status" value="7"/>
</dbReference>
<dbReference type="SMART" id="SM00438">
    <property type="entry name" value="ZnF_NFX"/>
    <property type="match status" value="8"/>
</dbReference>
<dbReference type="RefSeq" id="XP_067081112.1">
    <property type="nucleotide sequence ID" value="XM_067225011.1"/>
</dbReference>
<dbReference type="InterPro" id="IPR034078">
    <property type="entry name" value="NFX1_fam"/>
</dbReference>
<evidence type="ECO:0000256" key="5">
    <source>
        <dbReference type="ARBA" id="ARBA00022771"/>
    </source>
</evidence>
<accession>A0A1G4IDC4</accession>
<dbReference type="EC" id="6.3.2.-" evidence="11"/>
<dbReference type="GO" id="GO:0008270">
    <property type="term" value="F:zinc ion binding"/>
    <property type="evidence" value="ECO:0007669"/>
    <property type="project" value="UniProtKB-KW"/>
</dbReference>
<proteinExistence type="inferred from homology"/>
<evidence type="ECO:0000259" key="10">
    <source>
        <dbReference type="SMART" id="SM00438"/>
    </source>
</evidence>
<dbReference type="PANTHER" id="PTHR12360:SF12">
    <property type="entry name" value="TRANSCRIPTIONAL REPRESSOR NF-X1"/>
    <property type="match status" value="1"/>
</dbReference>
<comment type="similarity">
    <text evidence="2">Belongs to the NFX1 family.</text>
</comment>
<evidence type="ECO:0000313" key="12">
    <source>
        <dbReference type="Proteomes" id="UP000195570"/>
    </source>
</evidence>
<comment type="caution">
    <text evidence="11">The sequence shown here is derived from an EMBL/GenBank/DDBJ whole genome shotgun (WGS) entry which is preliminary data.</text>
</comment>
<keyword evidence="5" id="KW-0863">Zinc-finger</keyword>
<feature type="domain" description="NF-X1-type" evidence="10">
    <location>
        <begin position="407"/>
        <end position="426"/>
    </location>
</feature>
<evidence type="ECO:0000256" key="1">
    <source>
        <dbReference type="ARBA" id="ARBA00004123"/>
    </source>
</evidence>
<gene>
    <name evidence="11" type="ORF">TEOVI_000184100</name>
</gene>
<name>A0A1G4IDC4_TRYEQ</name>
<feature type="domain" description="NF-X1-type" evidence="10">
    <location>
        <begin position="240"/>
        <end position="259"/>
    </location>
</feature>
<feature type="domain" description="NF-X1-type" evidence="10">
    <location>
        <begin position="186"/>
        <end position="205"/>
    </location>
</feature>
<feature type="domain" description="NF-X1-type" evidence="10">
    <location>
        <begin position="302"/>
        <end position="321"/>
    </location>
</feature>
<evidence type="ECO:0000256" key="3">
    <source>
        <dbReference type="ARBA" id="ARBA00022723"/>
    </source>
</evidence>
<feature type="domain" description="NF-X1-type" evidence="10">
    <location>
        <begin position="464"/>
        <end position="483"/>
    </location>
</feature>
<dbReference type="VEuPathDB" id="TriTrypDB:TEOVI_000184100"/>
<sequence>MVEITELAKDISERLRNGSYECVICSNAVYLRDKLWSCTVCYGVVHMPCVRSWVKVQVEEREKRDATAGGSSASSISLNEFRCPICQALTPVSAVAEFSCFCGKVCNPTPDPLLVPGSCGDTCGRRRKDELCPHACALMCHPGPCTPCQLTRTQSCFCGKTSKTVGCSSGIHGFECEGICGKLRECGKHNCGVPCHEGPCPVCTILSTDSCYCGATKRTQRCGESGPFPCGTPCSKILDCGNHRCLSKCHKDACEPCFRTPERMVFCPCGKVRLQQLLNSPRKSCLDPIPSCGLVCEGFLPCGHTCSDVCHESPTCPPCTKLVSMKCGCGSQNYQIYCFFTYLPQGEWKAAAERSGLSKDKIISHFPPVCKKPCRKHLSCGKHTCKENCCTNEDHTCYKICTKRLSCGTHSCGQLCHKGLCLPCSVASYDRLYCRCRRTWVEPPVPCGTKPPNCSHECIVPRPCGHPANHPCHIENECPVCVVPVEKKCGSHATVIPYYLPCYRESVSCGKKCGKLMSCCGKPCGKICHTGKCEHKCQTPFPALE</sequence>
<dbReference type="GO" id="GO:0000977">
    <property type="term" value="F:RNA polymerase II transcription regulatory region sequence-specific DNA binding"/>
    <property type="evidence" value="ECO:0007669"/>
    <property type="project" value="TreeGrafter"/>
</dbReference>
<evidence type="ECO:0000256" key="6">
    <source>
        <dbReference type="ARBA" id="ARBA00022833"/>
    </source>
</evidence>
<dbReference type="GeneID" id="92375781"/>
<feature type="domain" description="NF-X1-type" evidence="10">
    <location>
        <begin position="520"/>
        <end position="539"/>
    </location>
</feature>
<evidence type="ECO:0000256" key="7">
    <source>
        <dbReference type="ARBA" id="ARBA00023015"/>
    </source>
</evidence>
<evidence type="ECO:0000313" key="11">
    <source>
        <dbReference type="EMBL" id="SCU70268.1"/>
    </source>
</evidence>
<keyword evidence="8" id="KW-0804">Transcription</keyword>
<evidence type="ECO:0000256" key="9">
    <source>
        <dbReference type="ARBA" id="ARBA00023242"/>
    </source>
</evidence>
<reference evidence="11" key="1">
    <citation type="submission" date="2016-09" db="EMBL/GenBank/DDBJ databases">
        <authorList>
            <person name="Hebert L."/>
            <person name="Moumen B."/>
        </authorList>
    </citation>
    <scope>NUCLEOTIDE SEQUENCE [LARGE SCALE GENOMIC DNA]</scope>
    <source>
        <strain evidence="11">OVI</strain>
    </source>
</reference>
<feature type="domain" description="NF-X1-type" evidence="10">
    <location>
        <begin position="132"/>
        <end position="150"/>
    </location>
</feature>
<dbReference type="EMBL" id="CZPT02001404">
    <property type="protein sequence ID" value="SCU70268.1"/>
    <property type="molecule type" value="Genomic_DNA"/>
</dbReference>
<evidence type="ECO:0000256" key="4">
    <source>
        <dbReference type="ARBA" id="ARBA00022737"/>
    </source>
</evidence>
<dbReference type="GO" id="GO:0005634">
    <property type="term" value="C:nucleus"/>
    <property type="evidence" value="ECO:0007669"/>
    <property type="project" value="UniProtKB-SubCell"/>
</dbReference>
<keyword evidence="6" id="KW-0862">Zinc</keyword>
<dbReference type="AlphaFoldDB" id="A0A1G4IDC4"/>
<dbReference type="PANTHER" id="PTHR12360">
    <property type="entry name" value="NUCLEAR TRANSCRIPTION FACTOR, X-BOX BINDING 1 NFX1"/>
    <property type="match status" value="1"/>
</dbReference>
<feature type="domain" description="NF-X1-type" evidence="10">
    <location>
        <begin position="380"/>
        <end position="403"/>
    </location>
</feature>
<dbReference type="GO" id="GO:0000981">
    <property type="term" value="F:DNA-binding transcription factor activity, RNA polymerase II-specific"/>
    <property type="evidence" value="ECO:0007669"/>
    <property type="project" value="TreeGrafter"/>
</dbReference>
<evidence type="ECO:0000256" key="2">
    <source>
        <dbReference type="ARBA" id="ARBA00007269"/>
    </source>
</evidence>
<keyword evidence="12" id="KW-1185">Reference proteome</keyword>
<keyword evidence="3" id="KW-0479">Metal-binding</keyword>
<comment type="subcellular location">
    <subcellularLocation>
        <location evidence="1">Nucleus</location>
    </subcellularLocation>
</comment>
<keyword evidence="7" id="KW-0805">Transcription regulation</keyword>
<protein>
    <submittedName>
        <fullName evidence="11">Nuclear transcription factor, putative</fullName>
        <ecNumber evidence="11">6.3.2.-</ecNumber>
    </submittedName>
</protein>
<keyword evidence="11" id="KW-0436">Ligase</keyword>
<evidence type="ECO:0000256" key="8">
    <source>
        <dbReference type="ARBA" id="ARBA00023163"/>
    </source>
</evidence>
<dbReference type="GO" id="GO:0016874">
    <property type="term" value="F:ligase activity"/>
    <property type="evidence" value="ECO:0007669"/>
    <property type="project" value="UniProtKB-KW"/>
</dbReference>
<dbReference type="Proteomes" id="UP000195570">
    <property type="component" value="Unassembled WGS sequence"/>
</dbReference>
<dbReference type="CDD" id="cd06008">
    <property type="entry name" value="NF-X1-zinc-finger"/>
    <property type="match status" value="3"/>
</dbReference>
<keyword evidence="4" id="KW-0677">Repeat</keyword>